<dbReference type="EMBL" id="SRSD01000001">
    <property type="protein sequence ID" value="KAA0895154.1"/>
    <property type="molecule type" value="Genomic_DNA"/>
</dbReference>
<dbReference type="Proteomes" id="UP000324298">
    <property type="component" value="Unassembled WGS sequence"/>
</dbReference>
<proteinExistence type="predicted"/>
<dbReference type="OrthoDB" id="5397902at2"/>
<feature type="region of interest" description="Disordered" evidence="1">
    <location>
        <begin position="60"/>
        <end position="104"/>
    </location>
</feature>
<dbReference type="RefSeq" id="WP_149305737.1">
    <property type="nucleotide sequence ID" value="NZ_SRSD01000001.1"/>
</dbReference>
<evidence type="ECO:0000313" key="3">
    <source>
        <dbReference type="Proteomes" id="UP000324298"/>
    </source>
</evidence>
<protein>
    <submittedName>
        <fullName evidence="2">Uncharacterized protein</fullName>
    </submittedName>
</protein>
<reference evidence="2 3" key="1">
    <citation type="submission" date="2019-04" db="EMBL/GenBank/DDBJ databases">
        <title>Geobacter ruber sp. nov., ferric-reducing bacteria isolated from paddy soil.</title>
        <authorList>
            <person name="Xu Z."/>
            <person name="Masuda Y."/>
            <person name="Itoh H."/>
            <person name="Senoo K."/>
        </authorList>
    </citation>
    <scope>NUCLEOTIDE SEQUENCE [LARGE SCALE GENOMIC DNA]</scope>
    <source>
        <strain evidence="2 3">Red88</strain>
    </source>
</reference>
<gene>
    <name evidence="2" type="ORF">ET418_01140</name>
</gene>
<keyword evidence="3" id="KW-1185">Reference proteome</keyword>
<evidence type="ECO:0000313" key="2">
    <source>
        <dbReference type="EMBL" id="KAA0895154.1"/>
    </source>
</evidence>
<accession>A0A5A9XQ88</accession>
<sequence>MPGKDDIEENVAGKPVQRLCSEIQLFDLCERERCDYKQGRFCTNGELLMRFERISEKDDTRPLAVDSYRSEGQGDGDDLDEDVYGEGDTLDDREDDDLDDWEDD</sequence>
<feature type="compositionally biased region" description="Acidic residues" evidence="1">
    <location>
        <begin position="74"/>
        <end position="104"/>
    </location>
</feature>
<comment type="caution">
    <text evidence="2">The sequence shown here is derived from an EMBL/GenBank/DDBJ whole genome shotgun (WGS) entry which is preliminary data.</text>
</comment>
<dbReference type="AlphaFoldDB" id="A0A5A9XQ88"/>
<organism evidence="2 3">
    <name type="scientific">Oryzomonas rubra</name>
    <dbReference type="NCBI Taxonomy" id="2509454"/>
    <lineage>
        <taxon>Bacteria</taxon>
        <taxon>Pseudomonadati</taxon>
        <taxon>Thermodesulfobacteriota</taxon>
        <taxon>Desulfuromonadia</taxon>
        <taxon>Geobacterales</taxon>
        <taxon>Geobacteraceae</taxon>
        <taxon>Oryzomonas</taxon>
    </lineage>
</organism>
<evidence type="ECO:0000256" key="1">
    <source>
        <dbReference type="SAM" id="MobiDB-lite"/>
    </source>
</evidence>
<name>A0A5A9XQ88_9BACT</name>